<protein>
    <submittedName>
        <fullName evidence="2">(northern house mosquito) hypothetical protein</fullName>
    </submittedName>
</protein>
<reference evidence="2" key="1">
    <citation type="submission" date="2021-05" db="EMBL/GenBank/DDBJ databases">
        <authorList>
            <person name="Alioto T."/>
            <person name="Alioto T."/>
            <person name="Gomez Garrido J."/>
        </authorList>
    </citation>
    <scope>NUCLEOTIDE SEQUENCE</scope>
</reference>
<dbReference type="EMBL" id="HBUE01199462">
    <property type="protein sequence ID" value="CAG6528977.1"/>
    <property type="molecule type" value="Transcribed_RNA"/>
</dbReference>
<evidence type="ECO:0000256" key="1">
    <source>
        <dbReference type="SAM" id="MobiDB-lite"/>
    </source>
</evidence>
<dbReference type="AlphaFoldDB" id="A0A8D8H6P2"/>
<evidence type="ECO:0000313" key="2">
    <source>
        <dbReference type="EMBL" id="CAG6528977.1"/>
    </source>
</evidence>
<accession>A0A8D8H6P2</accession>
<feature type="region of interest" description="Disordered" evidence="1">
    <location>
        <begin position="1"/>
        <end position="28"/>
    </location>
</feature>
<dbReference type="EMBL" id="HBUE01305614">
    <property type="protein sequence ID" value="CAG6580758.1"/>
    <property type="molecule type" value="Transcribed_RNA"/>
</dbReference>
<sequence length="99" mass="11406">MLSRWTRRTPSPVDSPARTEILRHRSIDQRSPDRFTACWTHQSAGKRSTTCWISTLRCQKRKLSRIVFPYRRMPSAKSGHASITCCMIPKDFPAGKTTI</sequence>
<organism evidence="2">
    <name type="scientific">Culex pipiens</name>
    <name type="common">House mosquito</name>
    <dbReference type="NCBI Taxonomy" id="7175"/>
    <lineage>
        <taxon>Eukaryota</taxon>
        <taxon>Metazoa</taxon>
        <taxon>Ecdysozoa</taxon>
        <taxon>Arthropoda</taxon>
        <taxon>Hexapoda</taxon>
        <taxon>Insecta</taxon>
        <taxon>Pterygota</taxon>
        <taxon>Neoptera</taxon>
        <taxon>Endopterygota</taxon>
        <taxon>Diptera</taxon>
        <taxon>Nematocera</taxon>
        <taxon>Culicoidea</taxon>
        <taxon>Culicidae</taxon>
        <taxon>Culicinae</taxon>
        <taxon>Culicini</taxon>
        <taxon>Culex</taxon>
        <taxon>Culex</taxon>
    </lineage>
</organism>
<proteinExistence type="predicted"/>
<name>A0A8D8H6P2_CULPI</name>